<proteinExistence type="predicted"/>
<gene>
    <name evidence="1" type="ORF">HAX54_036147</name>
</gene>
<protein>
    <submittedName>
        <fullName evidence="1">Uncharacterized protein</fullName>
    </submittedName>
</protein>
<evidence type="ECO:0000313" key="2">
    <source>
        <dbReference type="Proteomes" id="UP000823775"/>
    </source>
</evidence>
<reference evidence="1 2" key="1">
    <citation type="journal article" date="2021" name="BMC Genomics">
        <title>Datura genome reveals duplications of psychoactive alkaloid biosynthetic genes and high mutation rate following tissue culture.</title>
        <authorList>
            <person name="Rajewski A."/>
            <person name="Carter-House D."/>
            <person name="Stajich J."/>
            <person name="Litt A."/>
        </authorList>
    </citation>
    <scope>NUCLEOTIDE SEQUENCE [LARGE SCALE GENOMIC DNA]</scope>
    <source>
        <strain evidence="1">AR-01</strain>
    </source>
</reference>
<organism evidence="1 2">
    <name type="scientific">Datura stramonium</name>
    <name type="common">Jimsonweed</name>
    <name type="synonym">Common thornapple</name>
    <dbReference type="NCBI Taxonomy" id="4076"/>
    <lineage>
        <taxon>Eukaryota</taxon>
        <taxon>Viridiplantae</taxon>
        <taxon>Streptophyta</taxon>
        <taxon>Embryophyta</taxon>
        <taxon>Tracheophyta</taxon>
        <taxon>Spermatophyta</taxon>
        <taxon>Magnoliopsida</taxon>
        <taxon>eudicotyledons</taxon>
        <taxon>Gunneridae</taxon>
        <taxon>Pentapetalae</taxon>
        <taxon>asterids</taxon>
        <taxon>lamiids</taxon>
        <taxon>Solanales</taxon>
        <taxon>Solanaceae</taxon>
        <taxon>Solanoideae</taxon>
        <taxon>Datureae</taxon>
        <taxon>Datura</taxon>
    </lineage>
</organism>
<sequence length="91" mass="10606">MNPEGTHSCGPRKVPNTFLSSEIVLKYQQSYRSSYLACVRWNWTNEIILRYINEIKIRPRTQLMDLPIDDAMDAIKWAKDQAINGEYRGDA</sequence>
<evidence type="ECO:0000313" key="1">
    <source>
        <dbReference type="EMBL" id="MCD9646374.1"/>
    </source>
</evidence>
<name>A0ABS8VK90_DATST</name>
<accession>A0ABS8VK90</accession>
<dbReference type="Proteomes" id="UP000823775">
    <property type="component" value="Unassembled WGS sequence"/>
</dbReference>
<comment type="caution">
    <text evidence="1">The sequence shown here is derived from an EMBL/GenBank/DDBJ whole genome shotgun (WGS) entry which is preliminary data.</text>
</comment>
<dbReference type="EMBL" id="JACEIK010004766">
    <property type="protein sequence ID" value="MCD9646374.1"/>
    <property type="molecule type" value="Genomic_DNA"/>
</dbReference>
<keyword evidence="2" id="KW-1185">Reference proteome</keyword>